<feature type="transmembrane region" description="Helical" evidence="2">
    <location>
        <begin position="246"/>
        <end position="266"/>
    </location>
</feature>
<dbReference type="SUPFAM" id="SSF52540">
    <property type="entry name" value="P-loop containing nucleoside triphosphate hydrolases"/>
    <property type="match status" value="1"/>
</dbReference>
<feature type="domain" description="G" evidence="3">
    <location>
        <begin position="284"/>
        <end position="386"/>
    </location>
</feature>
<feature type="transmembrane region" description="Helical" evidence="2">
    <location>
        <begin position="715"/>
        <end position="732"/>
    </location>
</feature>
<sequence>MSKSLSRHHVETAARERAPRSTRPEVAQPDVHAFSENLEAPNTRVSAPSAVPLPSLLSSPPPKSYNEEAPLTSLVSSQSPKSYNEEVPPHSSSSSAENWAPETARGVDSTFAIKRKPVPKFARQPESSVGGFPRETETGTAGRVVAESSSSSTKGRKVVSEAGVRSKPSEGSVKGSRKSVSEASAHAGSRPGGRTEAGAGSRTAGRAVERSVGSKSAPGFASAQLARAVDATAVLSGYQRSIMGRYATAGTVVGVSVLFLVLLWAITASGSAAVVGLTPSSPIVAIMGETGAGKSSFIKALGGLDENGNPPTVGHNLNSTTKKVAWYSAGAGKKGFYILDTPGFDDSYMSDFEILEGLTLELATIYKEARPLTGVIYVHDISKEKMGGTSHKSLKTFQKLVGETSLKNVVLVTTHWPRFFTGKQLVREKELRTTFWASMLARGSQILRHDGSHKSALRIVKMLLERKPVVIRIVEQTVEDGLPIGQTDAGSVVREGLNEMETRLVEEIASVNEEMAELKKRQKQMQNEADKATGRLEQQWKQSSQEQRDAIERQLKALREQSKKEAEEMAKQFANVKNEKQTLWSRIEALQEANKMLREELVKQATTGKTKKPSKDGATGNSFHRSYRRVPAIEQATTGKTKKPSKDGATGNIFYRGYRRVVAIGKTALVLIVTLIACGMIGINLSIPLGPWFCFLFLPVFTAVWATYDLQTADVAVVLVLVVSLVSTIVALL</sequence>
<dbReference type="Proteomes" id="UP000024837">
    <property type="component" value="Unassembled WGS sequence"/>
</dbReference>
<dbReference type="EMBL" id="KI966413">
    <property type="protein sequence ID" value="EWC47043.1"/>
    <property type="molecule type" value="Genomic_DNA"/>
</dbReference>
<feature type="compositionally biased region" description="Basic and acidic residues" evidence="1">
    <location>
        <begin position="8"/>
        <end position="23"/>
    </location>
</feature>
<feature type="compositionally biased region" description="Low complexity" evidence="1">
    <location>
        <begin position="45"/>
        <end position="58"/>
    </location>
</feature>
<evidence type="ECO:0000313" key="5">
    <source>
        <dbReference type="Proteomes" id="UP000024837"/>
    </source>
</evidence>
<evidence type="ECO:0000259" key="3">
    <source>
        <dbReference type="Pfam" id="PF01926"/>
    </source>
</evidence>
<keyword evidence="2" id="KW-0472">Membrane</keyword>
<name>W7I4F2_9PEZI</name>
<dbReference type="InterPro" id="IPR027417">
    <property type="entry name" value="P-loop_NTPase"/>
</dbReference>
<feature type="region of interest" description="Disordered" evidence="1">
    <location>
        <begin position="1"/>
        <end position="213"/>
    </location>
</feature>
<reference evidence="4 5" key="1">
    <citation type="submission" date="2013-05" db="EMBL/GenBank/DDBJ databases">
        <title>Drechslerella stenobrocha genome reveals carnivorous origination and mechanical trapping mechanism of predatory fungi.</title>
        <authorList>
            <person name="Liu X."/>
            <person name="Zhang W."/>
            <person name="Liu K."/>
        </authorList>
    </citation>
    <scope>NUCLEOTIDE SEQUENCE [LARGE SCALE GENOMIC DNA]</scope>
    <source>
        <strain evidence="4 5">248</strain>
    </source>
</reference>
<dbReference type="InterPro" id="IPR006073">
    <property type="entry name" value="GTP-bd"/>
</dbReference>
<accession>W7I4F2</accession>
<evidence type="ECO:0000313" key="4">
    <source>
        <dbReference type="EMBL" id="EWC47043.1"/>
    </source>
</evidence>
<organism evidence="4 5">
    <name type="scientific">Drechslerella stenobrocha 248</name>
    <dbReference type="NCBI Taxonomy" id="1043628"/>
    <lineage>
        <taxon>Eukaryota</taxon>
        <taxon>Fungi</taxon>
        <taxon>Dikarya</taxon>
        <taxon>Ascomycota</taxon>
        <taxon>Pezizomycotina</taxon>
        <taxon>Orbiliomycetes</taxon>
        <taxon>Orbiliales</taxon>
        <taxon>Orbiliaceae</taxon>
        <taxon>Drechslerella</taxon>
    </lineage>
</organism>
<dbReference type="AlphaFoldDB" id="W7I4F2"/>
<keyword evidence="2" id="KW-1133">Transmembrane helix</keyword>
<feature type="compositionally biased region" description="Polar residues" evidence="1">
    <location>
        <begin position="73"/>
        <end position="82"/>
    </location>
</feature>
<dbReference type="HOGENOM" id="CLU_378124_0_0_1"/>
<protein>
    <recommendedName>
        <fullName evidence="3">G domain-containing protein</fullName>
    </recommendedName>
</protein>
<dbReference type="GO" id="GO:0005525">
    <property type="term" value="F:GTP binding"/>
    <property type="evidence" value="ECO:0007669"/>
    <property type="project" value="InterPro"/>
</dbReference>
<feature type="transmembrane region" description="Helical" evidence="2">
    <location>
        <begin position="689"/>
        <end position="708"/>
    </location>
</feature>
<keyword evidence="2" id="KW-0812">Transmembrane</keyword>
<evidence type="ECO:0000256" key="2">
    <source>
        <dbReference type="SAM" id="Phobius"/>
    </source>
</evidence>
<feature type="region of interest" description="Disordered" evidence="1">
    <location>
        <begin position="604"/>
        <end position="623"/>
    </location>
</feature>
<dbReference type="Pfam" id="PF01926">
    <property type="entry name" value="MMR_HSR1"/>
    <property type="match status" value="1"/>
</dbReference>
<evidence type="ECO:0000256" key="1">
    <source>
        <dbReference type="SAM" id="MobiDB-lite"/>
    </source>
</evidence>
<feature type="region of interest" description="Disordered" evidence="1">
    <location>
        <begin position="523"/>
        <end position="549"/>
    </location>
</feature>
<gene>
    <name evidence="4" type="ORF">DRE_03805</name>
</gene>
<dbReference type="Gene3D" id="3.40.50.300">
    <property type="entry name" value="P-loop containing nucleotide triphosphate hydrolases"/>
    <property type="match status" value="1"/>
</dbReference>
<feature type="transmembrane region" description="Helical" evidence="2">
    <location>
        <begin position="661"/>
        <end position="683"/>
    </location>
</feature>
<proteinExistence type="predicted"/>
<keyword evidence="5" id="KW-1185">Reference proteome</keyword>
<dbReference type="OrthoDB" id="8954335at2759"/>